<keyword evidence="4" id="KW-1185">Reference proteome</keyword>
<accession>A0A4Z2CSF2</accession>
<protein>
    <submittedName>
        <fullName evidence="3">Integrator complex subunit isoform 1</fullName>
    </submittedName>
</protein>
<feature type="region of interest" description="Disordered" evidence="1">
    <location>
        <begin position="684"/>
        <end position="703"/>
    </location>
</feature>
<dbReference type="Proteomes" id="UP000311919">
    <property type="component" value="Unassembled WGS sequence"/>
</dbReference>
<dbReference type="OrthoDB" id="64340at2759"/>
<evidence type="ECO:0000259" key="2">
    <source>
        <dbReference type="Pfam" id="PF25756"/>
    </source>
</evidence>
<feature type="region of interest" description="Disordered" evidence="1">
    <location>
        <begin position="935"/>
        <end position="958"/>
    </location>
</feature>
<sequence>MNSTLLDLFLHCLQCWIPCLLQFLSQRLALFQMIKAITIYQILFLNIRHLFLKSYFSSSLNFILGRYAFQQQQFAESQKLFQMAFDEMQNQKFDYLDEVGATPKLVQAYLTACLSYTSAACISDEFSLSKSDNQFLETFCQLLEKNTSDSHKDSINVFWVQPWDSTSVNMETKDCKGLFNTIEDHLYQVLLKDQPTINDLSNSYIPISLGIRNKLESLCFKLLCHCNGLLNSAADNTQSTHFTKHPSKHARQLSNDRISSFNAVCQLFTKVRICNVVDRLLCESMELPFLLSTELLMNVSKIGNETPTKKEHRSSSSSPPYIDVVIGREFLFDCLTAMMEKLSTLENRDCSSQYVIICHYVTFLVQEGISLLGSLLTKPLNRNSELNLIQRNYHGLIKSLVSHKLMDFLPASCRKYIQSIFDTVDAGNILETELDSDFPFTFIPDSLAGLPNSDISLQSDIFNSLGLGFWVNYEAYPAKDQNTGSFRPHASRSGSPFGVVGDVDMRNLAHQYNSPSSSFPNISPLQSNVVTSGYAPFVNQSLQTFSRENPLACDIQVIRHLLLTRNPTDVNLSVDYLLRSGMTPNGILELIGSWVPTLHYLASLEIVELHPANENIKNNPIDFFLSSSGNIMWAITVLIQLVKASSIIRHEASPFTGARAFLLAALNNLSSVNLILPQSSSSLPPQQSASNITTSGHLAGKQSRPGDAFRWICAAIRHELLLADLLEFLNPTSFNIIGGRKQSHSVNTKSTHPGQVSLNDLIRRVKISVCYAAGLTPSANSLETKVESMNPIGLSDELITSAVCFLLMVKEYDFLYPLSAPPKSISLPPGSISFRVACAGSLDLIRILLRFHEVLESSSRETSTSMSTSSKTNSEKQDCSQLKSYLSASVKFGNGDRLKNVITEFYRLIIHGCLTSGYNNSIDQINNLTLSGSEHPLQQHHQQQQRNPRSNHSGPSSARSVISLPTLYTISGMLATIDEISQSISAVGLKFPLDNIKRKLPEHYFIGLQLLDYLIVGFAQIIHQVCCGKFSLQILEQIVNYFSTNNSGNNNNTEDFQNDESVCEDMTTATSTATTTNSSTDSQSSTKVRTSRWDKPKDNLFDNKKNHKRYHSDKTQTGHKSMTTSFLDKQLWTLDLDVNNLVTGELLCDYLNYLLNWGLTVQPDRIDWLILRGEIEFFEKHYRQALSTYLEYGSIVTDSFSKNVLSTYFTKELVFRMMCCLQYLGLFYESVVLSQLGPSDECLVDNIIQLINSLGENSNGWPIVQTDTFNTAVVNTQSQRSTSFNNTSLDCLRGACGGSLLHATLDCPDNLIPYLWNIRLLSSLDSSASNRGAFLQSAKFKGNTCVILRCFNFY</sequence>
<proteinExistence type="predicted"/>
<feature type="compositionally biased region" description="Low complexity" evidence="1">
    <location>
        <begin position="1068"/>
        <end position="1086"/>
    </location>
</feature>
<dbReference type="STRING" id="6182.A0A4Z2CSF2"/>
<reference evidence="3 4" key="1">
    <citation type="submission" date="2019-03" db="EMBL/GenBank/DDBJ databases">
        <title>An improved genome assembly of the fluke Schistosoma japonicum.</title>
        <authorList>
            <person name="Hu W."/>
            <person name="Luo F."/>
            <person name="Yin M."/>
            <person name="Mo X."/>
            <person name="Sun C."/>
            <person name="Wu Q."/>
            <person name="Zhu B."/>
            <person name="Xiang M."/>
            <person name="Wang J."/>
            <person name="Wang Y."/>
            <person name="Zhang T."/>
            <person name="Xu B."/>
            <person name="Zheng H."/>
            <person name="Feng Z."/>
        </authorList>
    </citation>
    <scope>NUCLEOTIDE SEQUENCE [LARGE SCALE GENOMIC DNA]</scope>
    <source>
        <strain evidence="3">HuSjv2</strain>
        <tissue evidence="3">Worms</tissue>
    </source>
</reference>
<gene>
    <name evidence="3" type="ORF">EWB00_007904</name>
</gene>
<feature type="compositionally biased region" description="Polar residues" evidence="1">
    <location>
        <begin position="946"/>
        <end position="958"/>
    </location>
</feature>
<dbReference type="InterPro" id="IPR057980">
    <property type="entry name" value="TPR_INTS8"/>
</dbReference>
<evidence type="ECO:0000313" key="4">
    <source>
        <dbReference type="Proteomes" id="UP000311919"/>
    </source>
</evidence>
<dbReference type="EMBL" id="SKCS01000437">
    <property type="protein sequence ID" value="TNN07199.1"/>
    <property type="molecule type" value="Genomic_DNA"/>
</dbReference>
<feature type="region of interest" description="Disordered" evidence="1">
    <location>
        <begin position="1068"/>
        <end position="1091"/>
    </location>
</feature>
<dbReference type="Pfam" id="PF25756">
    <property type="entry name" value="TPR_INTS8"/>
    <property type="match status" value="1"/>
</dbReference>
<name>A0A4Z2CSF2_SCHJA</name>
<evidence type="ECO:0000313" key="3">
    <source>
        <dbReference type="EMBL" id="TNN07199.1"/>
    </source>
</evidence>
<feature type="domain" description="INTS8 TPR repeats" evidence="2">
    <location>
        <begin position="1130"/>
        <end position="1236"/>
    </location>
</feature>
<organism evidence="3 4">
    <name type="scientific">Schistosoma japonicum</name>
    <name type="common">Blood fluke</name>
    <dbReference type="NCBI Taxonomy" id="6182"/>
    <lineage>
        <taxon>Eukaryota</taxon>
        <taxon>Metazoa</taxon>
        <taxon>Spiralia</taxon>
        <taxon>Lophotrochozoa</taxon>
        <taxon>Platyhelminthes</taxon>
        <taxon>Trematoda</taxon>
        <taxon>Digenea</taxon>
        <taxon>Strigeidida</taxon>
        <taxon>Schistosomatoidea</taxon>
        <taxon>Schistosomatidae</taxon>
        <taxon>Schistosoma</taxon>
    </lineage>
</organism>
<comment type="caution">
    <text evidence="3">The sequence shown here is derived from an EMBL/GenBank/DDBJ whole genome shotgun (WGS) entry which is preliminary data.</text>
</comment>
<evidence type="ECO:0000256" key="1">
    <source>
        <dbReference type="SAM" id="MobiDB-lite"/>
    </source>
</evidence>